<dbReference type="AlphaFoldDB" id="A0A0P1F2B6"/>
<dbReference type="PANTHER" id="PTHR36919">
    <property type="entry name" value="BLR1215 PROTEIN"/>
    <property type="match status" value="1"/>
</dbReference>
<name>A0A0P1F2B6_9RHOB</name>
<dbReference type="PANTHER" id="PTHR36919:SF2">
    <property type="entry name" value="BLL6627 PROTEIN"/>
    <property type="match status" value="1"/>
</dbReference>
<dbReference type="Pfam" id="PF09917">
    <property type="entry name" value="DUF2147"/>
    <property type="match status" value="1"/>
</dbReference>
<reference evidence="3 4" key="1">
    <citation type="submission" date="2015-09" db="EMBL/GenBank/DDBJ databases">
        <authorList>
            <consortium name="Swine Surveillance"/>
        </authorList>
    </citation>
    <scope>NUCLEOTIDE SEQUENCE [LARGE SCALE GENOMIC DNA]</scope>
    <source>
        <strain evidence="3 4">CECT 5294</strain>
    </source>
</reference>
<dbReference type="RefSeq" id="WP_058124125.1">
    <property type="nucleotide sequence ID" value="NZ_CYRX01000031.1"/>
</dbReference>
<evidence type="ECO:0000256" key="1">
    <source>
        <dbReference type="SAM" id="SignalP"/>
    </source>
</evidence>
<feature type="chain" id="PRO_5006062191" description="DUF2147 domain-containing protein" evidence="1">
    <location>
        <begin position="21"/>
        <end position="129"/>
    </location>
</feature>
<dbReference type="eggNOG" id="COG4731">
    <property type="taxonomic scope" value="Bacteria"/>
</dbReference>
<gene>
    <name evidence="3" type="ORF">THS5294_02672</name>
</gene>
<feature type="domain" description="DUF2147" evidence="2">
    <location>
        <begin position="25"/>
        <end position="127"/>
    </location>
</feature>
<dbReference type="InterPro" id="IPR019223">
    <property type="entry name" value="DUF2147"/>
</dbReference>
<dbReference type="Gene3D" id="2.40.128.520">
    <property type="match status" value="1"/>
</dbReference>
<dbReference type="EMBL" id="CYRX01000031">
    <property type="protein sequence ID" value="CUH61366.1"/>
    <property type="molecule type" value="Genomic_DNA"/>
</dbReference>
<feature type="signal peptide" evidence="1">
    <location>
        <begin position="1"/>
        <end position="20"/>
    </location>
</feature>
<evidence type="ECO:0000313" key="4">
    <source>
        <dbReference type="Proteomes" id="UP000051298"/>
    </source>
</evidence>
<accession>A0A0P1F2B6</accession>
<evidence type="ECO:0000313" key="3">
    <source>
        <dbReference type="EMBL" id="CUH61366.1"/>
    </source>
</evidence>
<organism evidence="3 4">
    <name type="scientific">Thalassobacter stenotrophicus</name>
    <dbReference type="NCBI Taxonomy" id="266809"/>
    <lineage>
        <taxon>Bacteria</taxon>
        <taxon>Pseudomonadati</taxon>
        <taxon>Pseudomonadota</taxon>
        <taxon>Alphaproteobacteria</taxon>
        <taxon>Rhodobacterales</taxon>
        <taxon>Roseobacteraceae</taxon>
        <taxon>Thalassobacter</taxon>
    </lineage>
</organism>
<dbReference type="STRING" id="266809.PM03_12080"/>
<proteinExistence type="predicted"/>
<sequence length="129" mass="13463">MKTILTAAVASFLMLGAAHAEPLLGTWQTAKDDNGNFGHIEVAPCGDALCGTLIKSFDSAGAVIPSDHTGSNIISATKPRGDGEYRGKVFSPDRGKTYNSKLQLTGDTLSVSGCVFGICRDGGTWTKLN</sequence>
<evidence type="ECO:0000259" key="2">
    <source>
        <dbReference type="Pfam" id="PF09917"/>
    </source>
</evidence>
<keyword evidence="1" id="KW-0732">Signal</keyword>
<protein>
    <recommendedName>
        <fullName evidence="2">DUF2147 domain-containing protein</fullName>
    </recommendedName>
</protein>
<dbReference type="Proteomes" id="UP000051298">
    <property type="component" value="Unassembled WGS sequence"/>
</dbReference>